<sequence length="265" mass="30523">MGNDVSCNPTHIANVNPFRYRGYYYDVETGWYYLNARYYDPNVGRFLSPDVILGANGGLQGYNLFAYCNNNPVMFADATGYALHRANTAFATLETDLSYNPNFNSWYMQTPMYWEEYLGTKCYETEIEAVQDWANTYRPLSKENEHGAFIYEIDLGEKKIYYVTDTYKGAKNNVIVPTVWLEMKRLNVFAIGSAVAMIHTHPKPPEKECNDFPSHMDMLVYYTFGLNELYAIPYSPKGGHTIVKASDTSTWNKNAFNNKFYGIYN</sequence>
<gene>
    <name evidence="1" type="ORF">DDY73_02040</name>
</gene>
<proteinExistence type="predicted"/>
<name>A0A354LZS3_9BACT</name>
<dbReference type="EMBL" id="DNWC01000032">
    <property type="protein sequence ID" value="HBJ07762.1"/>
    <property type="molecule type" value="Genomic_DNA"/>
</dbReference>
<organism evidence="1 2">
    <name type="scientific">Coprobacter fastidiosus</name>
    <dbReference type="NCBI Taxonomy" id="1099853"/>
    <lineage>
        <taxon>Bacteria</taxon>
        <taxon>Pseudomonadati</taxon>
        <taxon>Bacteroidota</taxon>
        <taxon>Bacteroidia</taxon>
        <taxon>Bacteroidales</taxon>
        <taxon>Barnesiellaceae</taxon>
        <taxon>Coprobacter</taxon>
    </lineage>
</organism>
<evidence type="ECO:0000313" key="2">
    <source>
        <dbReference type="Proteomes" id="UP000262954"/>
    </source>
</evidence>
<comment type="caution">
    <text evidence="1">The sequence shown here is derived from an EMBL/GenBank/DDBJ whole genome shotgun (WGS) entry which is preliminary data.</text>
</comment>
<reference evidence="1 2" key="1">
    <citation type="journal article" date="2018" name="Nat. Biotechnol.">
        <title>A standardized bacterial taxonomy based on genome phylogeny substantially revises the tree of life.</title>
        <authorList>
            <person name="Parks D.H."/>
            <person name="Chuvochina M."/>
            <person name="Waite D.W."/>
            <person name="Rinke C."/>
            <person name="Skarshewski A."/>
            <person name="Chaumeil P.A."/>
            <person name="Hugenholtz P."/>
        </authorList>
    </citation>
    <scope>NUCLEOTIDE SEQUENCE [LARGE SCALE GENOMIC DNA]</scope>
    <source>
        <strain evidence="1">UBA11482</strain>
    </source>
</reference>
<dbReference type="Gene3D" id="2.180.10.10">
    <property type="entry name" value="RHS repeat-associated core"/>
    <property type="match status" value="1"/>
</dbReference>
<dbReference type="NCBIfam" id="TIGR03696">
    <property type="entry name" value="Rhs_assc_core"/>
    <property type="match status" value="1"/>
</dbReference>
<evidence type="ECO:0000313" key="1">
    <source>
        <dbReference type="EMBL" id="HBJ07762.1"/>
    </source>
</evidence>
<dbReference type="PANTHER" id="PTHR32305">
    <property type="match status" value="1"/>
</dbReference>
<dbReference type="Proteomes" id="UP000262954">
    <property type="component" value="Unassembled WGS sequence"/>
</dbReference>
<evidence type="ECO:0008006" key="3">
    <source>
        <dbReference type="Google" id="ProtNLM"/>
    </source>
</evidence>
<protein>
    <recommendedName>
        <fullName evidence="3">RHS repeat-associated core domain-containing protein</fullName>
    </recommendedName>
</protein>
<dbReference type="InterPro" id="IPR022385">
    <property type="entry name" value="Rhs_assc_core"/>
</dbReference>
<dbReference type="PANTHER" id="PTHR32305:SF15">
    <property type="entry name" value="PROTEIN RHSA-RELATED"/>
    <property type="match status" value="1"/>
</dbReference>
<accession>A0A354LZS3</accession>
<dbReference type="AlphaFoldDB" id="A0A354LZS3"/>
<dbReference type="InterPro" id="IPR050708">
    <property type="entry name" value="T6SS_VgrG/RHS"/>
</dbReference>